<evidence type="ECO:0000256" key="1">
    <source>
        <dbReference type="ARBA" id="ARBA00022491"/>
    </source>
</evidence>
<dbReference type="AlphaFoldDB" id="A0A5J5IV17"/>
<dbReference type="GO" id="GO:0003700">
    <property type="term" value="F:DNA-binding transcription factor activity"/>
    <property type="evidence" value="ECO:0007669"/>
    <property type="project" value="TreeGrafter"/>
</dbReference>
<dbReference type="InterPro" id="IPR036271">
    <property type="entry name" value="Tet_transcr_reg_TetR-rel_C_sf"/>
</dbReference>
<dbReference type="EMBL" id="VYRZ01000001">
    <property type="protein sequence ID" value="KAA9089136.1"/>
    <property type="molecule type" value="Genomic_DNA"/>
</dbReference>
<protein>
    <submittedName>
        <fullName evidence="8">TetR family transcriptional regulator</fullName>
    </submittedName>
</protein>
<dbReference type="PANTHER" id="PTHR30055">
    <property type="entry name" value="HTH-TYPE TRANSCRIPTIONAL REGULATOR RUTR"/>
    <property type="match status" value="1"/>
</dbReference>
<evidence type="ECO:0000256" key="3">
    <source>
        <dbReference type="ARBA" id="ARBA00023125"/>
    </source>
</evidence>
<sequence length="215" mass="22571">MPSKDSALAEPVPEPSRARRSGAERREQIASAAERVARERGLDAVTLRAVAAEVGVGSALVAHHAPSMDDVVAGAFDAIVGAELADLEALRADEPDAEAALRALVATLLDGGRSDVTLIWVQAWALGRRNAALAERVRAQMDAWTAFLERIIRDGATAGRFRADDPGAVATQLLGMIDGLNAHALVSWRDGAERVRLTTLSLEAMLGLAPVAPSG</sequence>
<dbReference type="GO" id="GO:0000976">
    <property type="term" value="F:transcription cis-regulatory region binding"/>
    <property type="evidence" value="ECO:0007669"/>
    <property type="project" value="TreeGrafter"/>
</dbReference>
<organism evidence="8 9">
    <name type="scientific">Microbacterium radiodurans</name>
    <dbReference type="NCBI Taxonomy" id="661398"/>
    <lineage>
        <taxon>Bacteria</taxon>
        <taxon>Bacillati</taxon>
        <taxon>Actinomycetota</taxon>
        <taxon>Actinomycetes</taxon>
        <taxon>Micrococcales</taxon>
        <taxon>Microbacteriaceae</taxon>
        <taxon>Microbacterium</taxon>
    </lineage>
</organism>
<dbReference type="InterPro" id="IPR039538">
    <property type="entry name" value="BetI_C"/>
</dbReference>
<keyword evidence="3 5" id="KW-0238">DNA-binding</keyword>
<dbReference type="Proteomes" id="UP000327039">
    <property type="component" value="Unassembled WGS sequence"/>
</dbReference>
<gene>
    <name evidence="8" type="ORF">F6B42_01135</name>
</gene>
<dbReference type="PANTHER" id="PTHR30055:SF200">
    <property type="entry name" value="HTH-TYPE TRANSCRIPTIONAL REPRESSOR BDCR"/>
    <property type="match status" value="1"/>
</dbReference>
<keyword evidence="1" id="KW-0678">Repressor</keyword>
<dbReference type="SUPFAM" id="SSF46689">
    <property type="entry name" value="Homeodomain-like"/>
    <property type="match status" value="1"/>
</dbReference>
<dbReference type="SUPFAM" id="SSF48498">
    <property type="entry name" value="Tetracyclin repressor-like, C-terminal domain"/>
    <property type="match status" value="1"/>
</dbReference>
<feature type="domain" description="HTH tetR-type" evidence="7">
    <location>
        <begin position="23"/>
        <end position="83"/>
    </location>
</feature>
<keyword evidence="2" id="KW-0805">Transcription regulation</keyword>
<dbReference type="Pfam" id="PF13977">
    <property type="entry name" value="TetR_C_6"/>
    <property type="match status" value="1"/>
</dbReference>
<accession>A0A5J5IV17</accession>
<evidence type="ECO:0000256" key="5">
    <source>
        <dbReference type="PROSITE-ProRule" id="PRU00335"/>
    </source>
</evidence>
<evidence type="ECO:0000313" key="8">
    <source>
        <dbReference type="EMBL" id="KAA9089136.1"/>
    </source>
</evidence>
<evidence type="ECO:0000313" key="9">
    <source>
        <dbReference type="Proteomes" id="UP000327039"/>
    </source>
</evidence>
<dbReference type="InterPro" id="IPR050109">
    <property type="entry name" value="HTH-type_TetR-like_transc_reg"/>
</dbReference>
<feature type="DNA-binding region" description="H-T-H motif" evidence="5">
    <location>
        <begin position="46"/>
        <end position="65"/>
    </location>
</feature>
<evidence type="ECO:0000256" key="6">
    <source>
        <dbReference type="SAM" id="MobiDB-lite"/>
    </source>
</evidence>
<dbReference type="RefSeq" id="WP_150417756.1">
    <property type="nucleotide sequence ID" value="NZ_VYRZ01000001.1"/>
</dbReference>
<dbReference type="Gene3D" id="1.10.357.10">
    <property type="entry name" value="Tetracycline Repressor, domain 2"/>
    <property type="match status" value="1"/>
</dbReference>
<dbReference type="InterPro" id="IPR009057">
    <property type="entry name" value="Homeodomain-like_sf"/>
</dbReference>
<dbReference type="PROSITE" id="PS50977">
    <property type="entry name" value="HTH_TETR_2"/>
    <property type="match status" value="1"/>
</dbReference>
<evidence type="ECO:0000256" key="4">
    <source>
        <dbReference type="ARBA" id="ARBA00023163"/>
    </source>
</evidence>
<evidence type="ECO:0000259" key="7">
    <source>
        <dbReference type="PROSITE" id="PS50977"/>
    </source>
</evidence>
<evidence type="ECO:0000256" key="2">
    <source>
        <dbReference type="ARBA" id="ARBA00023015"/>
    </source>
</evidence>
<keyword evidence="4" id="KW-0804">Transcription</keyword>
<dbReference type="InterPro" id="IPR001647">
    <property type="entry name" value="HTH_TetR"/>
</dbReference>
<dbReference type="OrthoDB" id="4548508at2"/>
<reference evidence="9" key="1">
    <citation type="submission" date="2019-09" db="EMBL/GenBank/DDBJ databases">
        <title>Mumia zhuanghuii sp. nov. isolated from the intestinal contents of plateau pika (Ochotona curzoniae) in the Qinghai-Tibet plateau of China.</title>
        <authorList>
            <person name="Tian Z."/>
        </authorList>
    </citation>
    <scope>NUCLEOTIDE SEQUENCE [LARGE SCALE GENOMIC DNA]</scope>
    <source>
        <strain evidence="9">DSM 25564</strain>
    </source>
</reference>
<name>A0A5J5IV17_9MICO</name>
<proteinExistence type="predicted"/>
<comment type="caution">
    <text evidence="8">The sequence shown here is derived from an EMBL/GenBank/DDBJ whole genome shotgun (WGS) entry which is preliminary data.</text>
</comment>
<dbReference type="Pfam" id="PF00440">
    <property type="entry name" value="TetR_N"/>
    <property type="match status" value="1"/>
</dbReference>
<keyword evidence="9" id="KW-1185">Reference proteome</keyword>
<feature type="region of interest" description="Disordered" evidence="6">
    <location>
        <begin position="1"/>
        <end position="29"/>
    </location>
</feature>